<reference evidence="8" key="2">
    <citation type="submission" date="2020-02" db="EMBL/GenBank/DDBJ databases">
        <authorList>
            <person name="Gilchrist C.L.M."/>
            <person name="Chooi Y.-H."/>
        </authorList>
    </citation>
    <scope>NUCLEOTIDE SEQUENCE</scope>
    <source>
        <strain evidence="8">MST-FP2251</strain>
    </source>
</reference>
<dbReference type="Gene3D" id="3.90.180.10">
    <property type="entry name" value="Medium-chain alcohol dehydrogenases, catalytic domain"/>
    <property type="match status" value="1"/>
</dbReference>
<dbReference type="PROSITE" id="PS00059">
    <property type="entry name" value="ADH_ZINC"/>
    <property type="match status" value="1"/>
</dbReference>
<accession>A0AAD4CSL9</accession>
<proteinExistence type="inferred from homology"/>
<protein>
    <recommendedName>
        <fullName evidence="7">Enoyl reductase (ER) domain-containing protein</fullName>
    </recommendedName>
</protein>
<dbReference type="Pfam" id="PF00107">
    <property type="entry name" value="ADH_zinc_N"/>
    <property type="match status" value="1"/>
</dbReference>
<dbReference type="InterPro" id="IPR036291">
    <property type="entry name" value="NAD(P)-bd_dom_sf"/>
</dbReference>
<dbReference type="SUPFAM" id="SSF50129">
    <property type="entry name" value="GroES-like"/>
    <property type="match status" value="1"/>
</dbReference>
<keyword evidence="3 6" id="KW-0479">Metal-binding</keyword>
<organism evidence="8 9">
    <name type="scientific">Aspergillus nanangensis</name>
    <dbReference type="NCBI Taxonomy" id="2582783"/>
    <lineage>
        <taxon>Eukaryota</taxon>
        <taxon>Fungi</taxon>
        <taxon>Dikarya</taxon>
        <taxon>Ascomycota</taxon>
        <taxon>Pezizomycotina</taxon>
        <taxon>Eurotiomycetes</taxon>
        <taxon>Eurotiomycetidae</taxon>
        <taxon>Eurotiales</taxon>
        <taxon>Aspergillaceae</taxon>
        <taxon>Aspergillus</taxon>
        <taxon>Aspergillus subgen. Circumdati</taxon>
    </lineage>
</organism>
<dbReference type="GO" id="GO:0008270">
    <property type="term" value="F:zinc ion binding"/>
    <property type="evidence" value="ECO:0007669"/>
    <property type="project" value="InterPro"/>
</dbReference>
<evidence type="ECO:0000313" key="8">
    <source>
        <dbReference type="EMBL" id="KAF9891712.1"/>
    </source>
</evidence>
<evidence type="ECO:0000256" key="5">
    <source>
        <dbReference type="ARBA" id="ARBA00023002"/>
    </source>
</evidence>
<sequence length="376" mass="40376">MEFNAFETEGIVVEQAGSGFKRMPVILHNMRPDEILVEMKYSGICHTDIHGSKGGYSALRYPAVLGHEGAGIIRAMGSDVQDKSLTVGTSVILSYNHCGGCRNCLSSHPSCCSDFEPLNISGKRLDQSTPAQLPDGRKLQSQFFGQSSFLKHSIVSQYSVVPCPYPEDLAIYAALGCGFQTGAGTILNALRPSIDQSLVIFGAGTVGIAAIMAAKFLGLRQIIAVDVLDDKLRLATELGATQVINSRSVGDIAHEIQNSTRGGAQFAIDCTGVSSVLEILLDCVCSGGTAVVVGSPKPDFMLNVNPEKLLHESKTLRGICQGDSIAKQFIPEMTKLHRSGHFPLQKLCTFYGIDEFEQAIADVNAGKIVKPILRWD</sequence>
<dbReference type="GO" id="GO:0016491">
    <property type="term" value="F:oxidoreductase activity"/>
    <property type="evidence" value="ECO:0007669"/>
    <property type="project" value="UniProtKB-KW"/>
</dbReference>
<feature type="domain" description="Enoyl reductase (ER)" evidence="7">
    <location>
        <begin position="17"/>
        <end position="373"/>
    </location>
</feature>
<evidence type="ECO:0000256" key="3">
    <source>
        <dbReference type="ARBA" id="ARBA00022723"/>
    </source>
</evidence>
<dbReference type="FunFam" id="3.40.50.720:FF:000003">
    <property type="entry name" value="S-(hydroxymethyl)glutathione dehydrogenase"/>
    <property type="match status" value="1"/>
</dbReference>
<dbReference type="InterPro" id="IPR013149">
    <property type="entry name" value="ADH-like_C"/>
</dbReference>
<dbReference type="AlphaFoldDB" id="A0AAD4CSL9"/>
<dbReference type="Proteomes" id="UP001194746">
    <property type="component" value="Unassembled WGS sequence"/>
</dbReference>
<evidence type="ECO:0000256" key="1">
    <source>
        <dbReference type="ARBA" id="ARBA00001947"/>
    </source>
</evidence>
<comment type="cofactor">
    <cofactor evidence="1 6">
        <name>Zn(2+)</name>
        <dbReference type="ChEBI" id="CHEBI:29105"/>
    </cofactor>
</comment>
<dbReference type="InterPro" id="IPR011032">
    <property type="entry name" value="GroES-like_sf"/>
</dbReference>
<dbReference type="Gene3D" id="3.40.50.720">
    <property type="entry name" value="NAD(P)-binding Rossmann-like Domain"/>
    <property type="match status" value="1"/>
</dbReference>
<name>A0AAD4CSL9_ASPNN</name>
<evidence type="ECO:0000256" key="4">
    <source>
        <dbReference type="ARBA" id="ARBA00022833"/>
    </source>
</evidence>
<keyword evidence="9" id="KW-1185">Reference proteome</keyword>
<dbReference type="InterPro" id="IPR020843">
    <property type="entry name" value="ER"/>
</dbReference>
<dbReference type="Pfam" id="PF08240">
    <property type="entry name" value="ADH_N"/>
    <property type="match status" value="1"/>
</dbReference>
<comment type="similarity">
    <text evidence="2 6">Belongs to the zinc-containing alcohol dehydrogenase family.</text>
</comment>
<keyword evidence="5" id="KW-0560">Oxidoreductase</keyword>
<dbReference type="CDD" id="cd08278">
    <property type="entry name" value="benzyl_alcohol_DH"/>
    <property type="match status" value="1"/>
</dbReference>
<dbReference type="EMBL" id="VCAU01000017">
    <property type="protein sequence ID" value="KAF9891712.1"/>
    <property type="molecule type" value="Genomic_DNA"/>
</dbReference>
<reference evidence="8" key="1">
    <citation type="journal article" date="2019" name="Beilstein J. Org. Chem.">
        <title>Nanangenines: drimane sesquiterpenoids as the dominant metabolite cohort of a novel Australian fungus, Aspergillus nanangensis.</title>
        <authorList>
            <person name="Lacey H.J."/>
            <person name="Gilchrist C.L.M."/>
            <person name="Crombie A."/>
            <person name="Kalaitzis J.A."/>
            <person name="Vuong D."/>
            <person name="Rutledge P.J."/>
            <person name="Turner P."/>
            <person name="Pitt J.I."/>
            <person name="Lacey E."/>
            <person name="Chooi Y.H."/>
            <person name="Piggott A.M."/>
        </authorList>
    </citation>
    <scope>NUCLEOTIDE SEQUENCE</scope>
    <source>
        <strain evidence="8">MST-FP2251</strain>
    </source>
</reference>
<keyword evidence="4 6" id="KW-0862">Zinc</keyword>
<dbReference type="SMART" id="SM00829">
    <property type="entry name" value="PKS_ER"/>
    <property type="match status" value="1"/>
</dbReference>
<dbReference type="InterPro" id="IPR002328">
    <property type="entry name" value="ADH_Zn_CS"/>
</dbReference>
<dbReference type="PANTHER" id="PTHR43350">
    <property type="entry name" value="NAD-DEPENDENT ALCOHOL DEHYDROGENASE"/>
    <property type="match status" value="1"/>
</dbReference>
<gene>
    <name evidence="8" type="ORF">FE257_003724</name>
</gene>
<comment type="caution">
    <text evidence="8">The sequence shown here is derived from an EMBL/GenBank/DDBJ whole genome shotgun (WGS) entry which is preliminary data.</text>
</comment>
<dbReference type="InterPro" id="IPR013154">
    <property type="entry name" value="ADH-like_N"/>
</dbReference>
<dbReference type="SUPFAM" id="SSF51735">
    <property type="entry name" value="NAD(P)-binding Rossmann-fold domains"/>
    <property type="match status" value="1"/>
</dbReference>
<dbReference type="PANTHER" id="PTHR43350:SF2">
    <property type="entry name" value="GROES-LIKE ZINC-BINDING ALCOHOL DEHYDROGENASE FAMILY PROTEIN"/>
    <property type="match status" value="1"/>
</dbReference>
<evidence type="ECO:0000256" key="6">
    <source>
        <dbReference type="RuleBase" id="RU361277"/>
    </source>
</evidence>
<evidence type="ECO:0000313" key="9">
    <source>
        <dbReference type="Proteomes" id="UP001194746"/>
    </source>
</evidence>
<evidence type="ECO:0000256" key="2">
    <source>
        <dbReference type="ARBA" id="ARBA00008072"/>
    </source>
</evidence>
<evidence type="ECO:0000259" key="7">
    <source>
        <dbReference type="SMART" id="SM00829"/>
    </source>
</evidence>